<dbReference type="InterPro" id="IPR043128">
    <property type="entry name" value="Rev_trsase/Diguanyl_cyclase"/>
</dbReference>
<dbReference type="EMBL" id="JACWFH010000025">
    <property type="protein sequence ID" value="MBY0098620.1"/>
    <property type="molecule type" value="Genomic_DNA"/>
</dbReference>
<dbReference type="NCBIfam" id="TIGR00254">
    <property type="entry name" value="GGDEF"/>
    <property type="match status" value="1"/>
</dbReference>
<feature type="domain" description="GGDEF" evidence="4">
    <location>
        <begin position="533"/>
        <end position="665"/>
    </location>
</feature>
<dbReference type="SMART" id="SM00052">
    <property type="entry name" value="EAL"/>
    <property type="match status" value="1"/>
</dbReference>
<dbReference type="Pfam" id="PF00989">
    <property type="entry name" value="PAS"/>
    <property type="match status" value="1"/>
</dbReference>
<dbReference type="SMART" id="SM00086">
    <property type="entry name" value="PAC"/>
    <property type="match status" value="2"/>
</dbReference>
<feature type="transmembrane region" description="Helical" evidence="1">
    <location>
        <begin position="213"/>
        <end position="237"/>
    </location>
</feature>
<dbReference type="Proteomes" id="UP000769780">
    <property type="component" value="Unassembled WGS sequence"/>
</dbReference>
<dbReference type="SMART" id="SM00267">
    <property type="entry name" value="GGDEF"/>
    <property type="match status" value="1"/>
</dbReference>
<dbReference type="InterPro" id="IPR035919">
    <property type="entry name" value="EAL_sf"/>
</dbReference>
<dbReference type="InterPro" id="IPR001633">
    <property type="entry name" value="EAL_dom"/>
</dbReference>
<sequence>MEDLTVHGHYNLLLVIFSIITSIITSYTALILLTRVSGLKGKTRKIWHFSSAFVLGLGIWSMHYIGMLAMNLSHNGEFKLVQVLLTLAIAVFFSFASLFILVVNKSISNPWVLSSILLGIGIAITHYIGMTSISAHYTVSYSPFIYGCATLFACMVSYLSFRLFGSSEKIIFSTTMKSAIYLGLAISGFHYLAMMAATTVYDQNGDNNVHHPVISSTILGIGLEIAIITIVFILMFFAKVDQKISDQEELIHLNEQYYKSLYEQNPDTILTFDLDGNFLTANQALTSLFGYSIKELVNKPFTPLIIPEDVDRTVHHFFRAKEGIPSNIDCTIIDATGNQRKINITSIPITVNQTVTGVYCIVKDITEFIKAQQDLVEAESKYRTLVENSLVGVYIMQEERIVYINPYLCEMLGYSCEELFGMNLSEYIYSEDLAYVRANIRKRILNEQANLTYTYRVVRKDKKILTVQVYGSRIVFEGETAVIGVVIDVTDREKNEQMIKHMAYHDQLTNLPNRNRFYEKLNEFIETSKNQNSEFSLLFIDLDRFKEVNDTMGHEIGDQLLIKIAENMNRCVQGDEIIFRHGGDEFTILLPHSSISKAKAISKKIVDELSVPILIDQYELIISPSIGIVVYPHHGNSPMELIKNADLAMYFAKNTGANNYKLFTKEFLVHSQNKVELEMDLRKALERGEFMLYYQPQYHLKTQEMVGVEALIRWNHPKKGIISPLEFIPFAEESGLIIPIGEWAIREACSQNKTWQQSGYPAIAVSVNLSPRQFQSNIVETIQSVLLDSELDAKYLVLEITESIMMEVDKSISTLKELKMLGVKVSIDDFGTGYSSLYYLKKFPIDKLKIDQSFIRDIVHSNDETLVKTIIIMAHTLNLQVIAEGVETKKHVDLLTSLNCNEAQGFYFGKPVPAKELEKTWHQF</sequence>
<keyword evidence="7" id="KW-1185">Reference proteome</keyword>
<evidence type="ECO:0000259" key="2">
    <source>
        <dbReference type="PROSITE" id="PS50112"/>
    </source>
</evidence>
<accession>A0ABS7K8S7</accession>
<dbReference type="PROSITE" id="PS50883">
    <property type="entry name" value="EAL"/>
    <property type="match status" value="1"/>
</dbReference>
<dbReference type="NCBIfam" id="TIGR00229">
    <property type="entry name" value="sensory_box"/>
    <property type="match status" value="2"/>
</dbReference>
<dbReference type="InterPro" id="IPR052155">
    <property type="entry name" value="Biofilm_reg_signaling"/>
</dbReference>
<feature type="transmembrane region" description="Helical" evidence="1">
    <location>
        <begin position="46"/>
        <end position="68"/>
    </location>
</feature>
<evidence type="ECO:0000256" key="1">
    <source>
        <dbReference type="PROSITE-ProRule" id="PRU00244"/>
    </source>
</evidence>
<reference evidence="6 7" key="1">
    <citation type="submission" date="2020-07" db="EMBL/GenBank/DDBJ databases">
        <title>Fungal Genomes of the International Space Station.</title>
        <authorList>
            <person name="Seuylemezian A."/>
            <person name="Singh N.K."/>
            <person name="Wood J."/>
            <person name="Venkateswaran K."/>
        </authorList>
    </citation>
    <scope>NUCLEOTIDE SEQUENCE [LARGE SCALE GENOMIC DNA]</scope>
    <source>
        <strain evidence="6 7">PL-B2</strain>
    </source>
</reference>
<feature type="domain" description="EAL" evidence="3">
    <location>
        <begin position="674"/>
        <end position="924"/>
    </location>
</feature>
<comment type="caution">
    <text evidence="6">The sequence shown here is derived from an EMBL/GenBank/DDBJ whole genome shotgun (WGS) entry which is preliminary data.</text>
</comment>
<dbReference type="SUPFAM" id="SSF55785">
    <property type="entry name" value="PYP-like sensor domain (PAS domain)"/>
    <property type="match status" value="2"/>
</dbReference>
<dbReference type="InterPro" id="IPR001610">
    <property type="entry name" value="PAC"/>
</dbReference>
<keyword evidence="1" id="KW-0472">Membrane</keyword>
<dbReference type="CDD" id="cd01949">
    <property type="entry name" value="GGDEF"/>
    <property type="match status" value="1"/>
</dbReference>
<dbReference type="SMART" id="SM00091">
    <property type="entry name" value="PAS"/>
    <property type="match status" value="2"/>
</dbReference>
<dbReference type="Pfam" id="PF13426">
    <property type="entry name" value="PAS_9"/>
    <property type="match status" value="1"/>
</dbReference>
<dbReference type="PANTHER" id="PTHR44757:SF2">
    <property type="entry name" value="BIOFILM ARCHITECTURE MAINTENANCE PROTEIN MBAA"/>
    <property type="match status" value="1"/>
</dbReference>
<name>A0ABS7K8S7_9BACI</name>
<dbReference type="InterPro" id="IPR000160">
    <property type="entry name" value="GGDEF_dom"/>
</dbReference>
<dbReference type="SUPFAM" id="SSF141868">
    <property type="entry name" value="EAL domain-like"/>
    <property type="match status" value="1"/>
</dbReference>
<dbReference type="CDD" id="cd01948">
    <property type="entry name" value="EAL"/>
    <property type="match status" value="1"/>
</dbReference>
<dbReference type="Pfam" id="PF03707">
    <property type="entry name" value="MHYT"/>
    <property type="match status" value="2"/>
</dbReference>
<dbReference type="InterPro" id="IPR000014">
    <property type="entry name" value="PAS"/>
</dbReference>
<evidence type="ECO:0000313" key="7">
    <source>
        <dbReference type="Proteomes" id="UP000769780"/>
    </source>
</evidence>
<keyword evidence="1" id="KW-1133">Transmembrane helix</keyword>
<feature type="transmembrane region" description="Helical" evidence="1">
    <location>
        <begin position="12"/>
        <end position="34"/>
    </location>
</feature>
<feature type="transmembrane region" description="Helical" evidence="1">
    <location>
        <begin position="179"/>
        <end position="201"/>
    </location>
</feature>
<evidence type="ECO:0000259" key="4">
    <source>
        <dbReference type="PROSITE" id="PS50887"/>
    </source>
</evidence>
<keyword evidence="1" id="KW-0812">Transmembrane</keyword>
<dbReference type="InterPro" id="IPR005330">
    <property type="entry name" value="MHYT_dom"/>
</dbReference>
<feature type="domain" description="PAS" evidence="2">
    <location>
        <begin position="378"/>
        <end position="447"/>
    </location>
</feature>
<dbReference type="CDD" id="cd00130">
    <property type="entry name" value="PAS"/>
    <property type="match status" value="2"/>
</dbReference>
<evidence type="ECO:0000313" key="6">
    <source>
        <dbReference type="EMBL" id="MBY0098620.1"/>
    </source>
</evidence>
<feature type="domain" description="PAS" evidence="2">
    <location>
        <begin position="254"/>
        <end position="309"/>
    </location>
</feature>
<dbReference type="Pfam" id="PF00563">
    <property type="entry name" value="EAL"/>
    <property type="match status" value="1"/>
</dbReference>
<feature type="transmembrane region" description="Helical" evidence="1">
    <location>
        <begin position="110"/>
        <end position="129"/>
    </location>
</feature>
<dbReference type="PROSITE" id="PS50924">
    <property type="entry name" value="MHYT"/>
    <property type="match status" value="1"/>
</dbReference>
<gene>
    <name evidence="6" type="ORF">H0185_17795</name>
</gene>
<dbReference type="Gene3D" id="3.20.20.450">
    <property type="entry name" value="EAL domain"/>
    <property type="match status" value="1"/>
</dbReference>
<dbReference type="PROSITE" id="PS50112">
    <property type="entry name" value="PAS"/>
    <property type="match status" value="2"/>
</dbReference>
<dbReference type="PANTHER" id="PTHR44757">
    <property type="entry name" value="DIGUANYLATE CYCLASE DGCP"/>
    <property type="match status" value="1"/>
</dbReference>
<dbReference type="InterPro" id="IPR029787">
    <property type="entry name" value="Nucleotide_cyclase"/>
</dbReference>
<proteinExistence type="predicted"/>
<dbReference type="SUPFAM" id="SSF55073">
    <property type="entry name" value="Nucleotide cyclase"/>
    <property type="match status" value="1"/>
</dbReference>
<evidence type="ECO:0000259" key="3">
    <source>
        <dbReference type="PROSITE" id="PS50883"/>
    </source>
</evidence>
<dbReference type="Gene3D" id="3.30.450.20">
    <property type="entry name" value="PAS domain"/>
    <property type="match status" value="2"/>
</dbReference>
<dbReference type="Pfam" id="PF00990">
    <property type="entry name" value="GGDEF"/>
    <property type="match status" value="1"/>
</dbReference>
<protein>
    <submittedName>
        <fullName evidence="6">EAL domain-containing protein</fullName>
    </submittedName>
</protein>
<feature type="transmembrane region" description="Helical" evidence="1">
    <location>
        <begin position="80"/>
        <end position="103"/>
    </location>
</feature>
<dbReference type="Gene3D" id="3.30.70.270">
    <property type="match status" value="1"/>
</dbReference>
<dbReference type="InterPro" id="IPR013767">
    <property type="entry name" value="PAS_fold"/>
</dbReference>
<dbReference type="InterPro" id="IPR035965">
    <property type="entry name" value="PAS-like_dom_sf"/>
</dbReference>
<dbReference type="RefSeq" id="WP_221874840.1">
    <property type="nucleotide sequence ID" value="NZ_JACWFH010000025.1"/>
</dbReference>
<dbReference type="PROSITE" id="PS50887">
    <property type="entry name" value="GGDEF"/>
    <property type="match status" value="1"/>
</dbReference>
<evidence type="ECO:0000259" key="5">
    <source>
        <dbReference type="PROSITE" id="PS50924"/>
    </source>
</evidence>
<organism evidence="6 7">
    <name type="scientific">Mesobacillus maritimus</name>
    <dbReference type="NCBI Taxonomy" id="1643336"/>
    <lineage>
        <taxon>Bacteria</taxon>
        <taxon>Bacillati</taxon>
        <taxon>Bacillota</taxon>
        <taxon>Bacilli</taxon>
        <taxon>Bacillales</taxon>
        <taxon>Bacillaceae</taxon>
        <taxon>Mesobacillus</taxon>
    </lineage>
</organism>
<feature type="domain" description="MHYT" evidence="5">
    <location>
        <begin position="10"/>
        <end position="200"/>
    </location>
</feature>
<feature type="transmembrane region" description="Helical" evidence="1">
    <location>
        <begin position="141"/>
        <end position="159"/>
    </location>
</feature>